<proteinExistence type="predicted"/>
<evidence type="ECO:0000313" key="1">
    <source>
        <dbReference type="EMBL" id="KAI1695972.1"/>
    </source>
</evidence>
<comment type="caution">
    <text evidence="1">The sequence shown here is derived from an EMBL/GenBank/DDBJ whole genome shotgun (WGS) entry which is preliminary data.</text>
</comment>
<reference evidence="1" key="1">
    <citation type="submission" date="2022-01" db="EMBL/GenBank/DDBJ databases">
        <title>Genome Sequence Resource for Two Populations of Ditylenchus destructor, the Migratory Endoparasitic Phytonematode.</title>
        <authorList>
            <person name="Zhang H."/>
            <person name="Lin R."/>
            <person name="Xie B."/>
        </authorList>
    </citation>
    <scope>NUCLEOTIDE SEQUENCE</scope>
    <source>
        <strain evidence="1">BazhouSP</strain>
    </source>
</reference>
<dbReference type="AlphaFoldDB" id="A0AAD4MJG1"/>
<name>A0AAD4MJG1_9BILA</name>
<keyword evidence="2" id="KW-1185">Reference proteome</keyword>
<protein>
    <submittedName>
        <fullName evidence="1">Uncharacterized protein</fullName>
    </submittedName>
</protein>
<accession>A0AAD4MJG1</accession>
<evidence type="ECO:0000313" key="2">
    <source>
        <dbReference type="Proteomes" id="UP001201812"/>
    </source>
</evidence>
<dbReference type="Proteomes" id="UP001201812">
    <property type="component" value="Unassembled WGS sequence"/>
</dbReference>
<sequence length="200" mass="23059">MTAVEIAKHNPLVGEWQTFYVYDTEYHWSCYKQNITLDDKTTLVYAAKCRKKSSMLNDPDKPPVEMYREDDSLVGVSNWHRTMLHGKSFMFFSDLECNHAIATMCHERVIEALAGRYVLQLKTGAKFVWKHDLETESLAGEIYELVNDEGNTIAVYNDLPRLLNGRKDGRIHVKTEVESSLKENIILTAVALMHMRNEES</sequence>
<organism evidence="1 2">
    <name type="scientific">Ditylenchus destructor</name>
    <dbReference type="NCBI Taxonomy" id="166010"/>
    <lineage>
        <taxon>Eukaryota</taxon>
        <taxon>Metazoa</taxon>
        <taxon>Ecdysozoa</taxon>
        <taxon>Nematoda</taxon>
        <taxon>Chromadorea</taxon>
        <taxon>Rhabditida</taxon>
        <taxon>Tylenchina</taxon>
        <taxon>Tylenchomorpha</taxon>
        <taxon>Sphaerularioidea</taxon>
        <taxon>Anguinidae</taxon>
        <taxon>Anguininae</taxon>
        <taxon>Ditylenchus</taxon>
    </lineage>
</organism>
<dbReference type="EMBL" id="JAKKPZ010000359">
    <property type="protein sequence ID" value="KAI1695972.1"/>
    <property type="molecule type" value="Genomic_DNA"/>
</dbReference>
<gene>
    <name evidence="1" type="ORF">DdX_19292</name>
</gene>